<accession>A0ABY4G6S8</accession>
<gene>
    <name evidence="2" type="ORF">MUN86_01265</name>
</gene>
<feature type="domain" description="DUF2241" evidence="1">
    <location>
        <begin position="5"/>
        <end position="73"/>
    </location>
</feature>
<proteinExistence type="predicted"/>
<evidence type="ECO:0000313" key="3">
    <source>
        <dbReference type="Proteomes" id="UP000830401"/>
    </source>
</evidence>
<reference evidence="2" key="1">
    <citation type="submission" date="2022-04" db="EMBL/GenBank/DDBJ databases">
        <title>Hymenobacter sp. isolated from the air.</title>
        <authorList>
            <person name="Won M."/>
            <person name="Lee C.-M."/>
            <person name="Woen H.-Y."/>
            <person name="Kwon S.-W."/>
        </authorList>
    </citation>
    <scope>NUCLEOTIDE SEQUENCE</scope>
    <source>
        <strain evidence="2">5420S-77</strain>
    </source>
</reference>
<name>A0ABY4G6S8_9BACT</name>
<dbReference type="PANTHER" id="PTHR39199">
    <property type="entry name" value="BLR5128 PROTEIN"/>
    <property type="match status" value="1"/>
</dbReference>
<keyword evidence="3" id="KW-1185">Reference proteome</keyword>
<dbReference type="EMBL" id="CP095061">
    <property type="protein sequence ID" value="UOQ66591.1"/>
    <property type="molecule type" value="Genomic_DNA"/>
</dbReference>
<sequence length="133" mass="14405">MHLTPGETNLDALLRTMEPVLHPEVYVFCTVPPGHLLLQLTPIATFREAEGLTLIVLATEAAQAGLAAVYPCRWITLNVHSSLEAVGFLARITGLLAAHGISVNPLSGYYHDHLFVPAGRAEEVMRLLGELRG</sequence>
<dbReference type="Gene3D" id="3.30.2130.10">
    <property type="entry name" value="VC0802-like"/>
    <property type="match status" value="1"/>
</dbReference>
<evidence type="ECO:0000313" key="2">
    <source>
        <dbReference type="EMBL" id="UOQ66591.1"/>
    </source>
</evidence>
<dbReference type="Pfam" id="PF10000">
    <property type="entry name" value="ACT_3"/>
    <property type="match status" value="1"/>
</dbReference>
<protein>
    <submittedName>
        <fullName evidence="2">ACT domain-containing protein</fullName>
    </submittedName>
</protein>
<dbReference type="RefSeq" id="WP_245120839.1">
    <property type="nucleotide sequence ID" value="NZ_CP095061.1"/>
</dbReference>
<dbReference type="InterPro" id="IPR045865">
    <property type="entry name" value="ACT-like_dom_sf"/>
</dbReference>
<evidence type="ECO:0000259" key="1">
    <source>
        <dbReference type="Pfam" id="PF10000"/>
    </source>
</evidence>
<dbReference type="InterPro" id="IPR018717">
    <property type="entry name" value="DUF2241"/>
</dbReference>
<dbReference type="PANTHER" id="PTHR39199:SF1">
    <property type="entry name" value="BLR5128 PROTEIN"/>
    <property type="match status" value="1"/>
</dbReference>
<organism evidence="2 3">
    <name type="scientific">Hymenobacter volaticus</name>
    <dbReference type="NCBI Taxonomy" id="2932254"/>
    <lineage>
        <taxon>Bacteria</taxon>
        <taxon>Pseudomonadati</taxon>
        <taxon>Bacteroidota</taxon>
        <taxon>Cytophagia</taxon>
        <taxon>Cytophagales</taxon>
        <taxon>Hymenobacteraceae</taxon>
        <taxon>Hymenobacter</taxon>
    </lineage>
</organism>
<dbReference type="SUPFAM" id="SSF55021">
    <property type="entry name" value="ACT-like"/>
    <property type="match status" value="2"/>
</dbReference>
<dbReference type="Proteomes" id="UP000830401">
    <property type="component" value="Chromosome"/>
</dbReference>